<accession>A0A1H3WC34</accession>
<protein>
    <recommendedName>
        <fullName evidence="5">50S ribosomal protein L30</fullName>
    </recommendedName>
</protein>
<organism evidence="7 8">
    <name type="scientific">Desulfuromusa kysingii</name>
    <dbReference type="NCBI Taxonomy" id="37625"/>
    <lineage>
        <taxon>Bacteria</taxon>
        <taxon>Pseudomonadati</taxon>
        <taxon>Thermodesulfobacteriota</taxon>
        <taxon>Desulfuromonadia</taxon>
        <taxon>Desulfuromonadales</taxon>
        <taxon>Geopsychrobacteraceae</taxon>
        <taxon>Desulfuromusa</taxon>
    </lineage>
</organism>
<dbReference type="InterPro" id="IPR036919">
    <property type="entry name" value="Ribo_uL30_ferredoxin-like_sf"/>
</dbReference>
<dbReference type="OrthoDB" id="9812790at2"/>
<comment type="subunit">
    <text evidence="2">Part of the 50S ribosomal subunit.</text>
</comment>
<dbReference type="NCBIfam" id="TIGR01308">
    <property type="entry name" value="rpmD_bact"/>
    <property type="match status" value="1"/>
</dbReference>
<dbReference type="HAMAP" id="MF_01371_B">
    <property type="entry name" value="Ribosomal_uL30_B"/>
    <property type="match status" value="1"/>
</dbReference>
<dbReference type="GO" id="GO:0006412">
    <property type="term" value="P:translation"/>
    <property type="evidence" value="ECO:0007669"/>
    <property type="project" value="InterPro"/>
</dbReference>
<evidence type="ECO:0000256" key="5">
    <source>
        <dbReference type="ARBA" id="ARBA00035492"/>
    </source>
</evidence>
<dbReference type="GO" id="GO:0022625">
    <property type="term" value="C:cytosolic large ribosomal subunit"/>
    <property type="evidence" value="ECO:0007669"/>
    <property type="project" value="TreeGrafter"/>
</dbReference>
<dbReference type="GO" id="GO:0003735">
    <property type="term" value="F:structural constituent of ribosome"/>
    <property type="evidence" value="ECO:0007669"/>
    <property type="project" value="InterPro"/>
</dbReference>
<dbReference type="Gene3D" id="3.30.1390.20">
    <property type="entry name" value="Ribosomal protein L30, ferredoxin-like fold domain"/>
    <property type="match status" value="1"/>
</dbReference>
<feature type="domain" description="Large ribosomal subunit protein uL30-like ferredoxin-like fold" evidence="6">
    <location>
        <begin position="5"/>
        <end position="55"/>
    </location>
</feature>
<dbReference type="PANTHER" id="PTHR15892:SF2">
    <property type="entry name" value="LARGE RIBOSOMAL SUBUNIT PROTEIN UL30M"/>
    <property type="match status" value="1"/>
</dbReference>
<dbReference type="PIRSF" id="PIRSF002211">
    <property type="entry name" value="Ribosomal_L30_bac-type"/>
    <property type="match status" value="1"/>
</dbReference>
<dbReference type="InterPro" id="IPR005996">
    <property type="entry name" value="Ribosomal_uL30_bac-type"/>
</dbReference>
<dbReference type="RefSeq" id="WP_092344540.1">
    <property type="nucleotide sequence ID" value="NZ_FNQN01000001.1"/>
</dbReference>
<evidence type="ECO:0000256" key="1">
    <source>
        <dbReference type="ARBA" id="ARBA00007594"/>
    </source>
</evidence>
<dbReference type="SUPFAM" id="SSF55129">
    <property type="entry name" value="Ribosomal protein L30p/L7e"/>
    <property type="match status" value="1"/>
</dbReference>
<dbReference type="STRING" id="37625.SAMN05660420_00598"/>
<dbReference type="AlphaFoldDB" id="A0A1H3WC34"/>
<evidence type="ECO:0000313" key="7">
    <source>
        <dbReference type="EMBL" id="SDZ84696.1"/>
    </source>
</evidence>
<comment type="similarity">
    <text evidence="1">Belongs to the universal ribosomal protein uL30 family.</text>
</comment>
<dbReference type="CDD" id="cd01658">
    <property type="entry name" value="Ribosomal_L30"/>
    <property type="match status" value="1"/>
</dbReference>
<proteinExistence type="inferred from homology"/>
<evidence type="ECO:0000256" key="4">
    <source>
        <dbReference type="ARBA" id="ARBA00023274"/>
    </source>
</evidence>
<dbReference type="PANTHER" id="PTHR15892">
    <property type="entry name" value="MITOCHONDRIAL RIBOSOMAL PROTEIN L30"/>
    <property type="match status" value="1"/>
</dbReference>
<dbReference type="Proteomes" id="UP000199409">
    <property type="component" value="Unassembled WGS sequence"/>
</dbReference>
<keyword evidence="4" id="KW-0687">Ribonucleoprotein</keyword>
<name>A0A1H3WC34_9BACT</name>
<gene>
    <name evidence="7" type="ORF">SAMN05660420_00598</name>
</gene>
<dbReference type="EMBL" id="FNQN01000001">
    <property type="protein sequence ID" value="SDZ84696.1"/>
    <property type="molecule type" value="Genomic_DNA"/>
</dbReference>
<sequence>MATEVRVTLKKSPIGRKAYFAKVLKGLGLTRLQKTVTLQDTPEIRGMLRKVEHMVAIED</sequence>
<evidence type="ECO:0000259" key="6">
    <source>
        <dbReference type="Pfam" id="PF00327"/>
    </source>
</evidence>
<keyword evidence="8" id="KW-1185">Reference proteome</keyword>
<dbReference type="Pfam" id="PF00327">
    <property type="entry name" value="Ribosomal_L30"/>
    <property type="match status" value="1"/>
</dbReference>
<evidence type="ECO:0000313" key="8">
    <source>
        <dbReference type="Proteomes" id="UP000199409"/>
    </source>
</evidence>
<reference evidence="7 8" key="1">
    <citation type="submission" date="2016-10" db="EMBL/GenBank/DDBJ databases">
        <authorList>
            <person name="de Groot N.N."/>
        </authorList>
    </citation>
    <scope>NUCLEOTIDE SEQUENCE [LARGE SCALE GENOMIC DNA]</scope>
    <source>
        <strain evidence="7 8">DSM 7343</strain>
    </source>
</reference>
<evidence type="ECO:0000256" key="3">
    <source>
        <dbReference type="ARBA" id="ARBA00022980"/>
    </source>
</evidence>
<keyword evidence="3 7" id="KW-0689">Ribosomal protein</keyword>
<dbReference type="InterPro" id="IPR016082">
    <property type="entry name" value="Ribosomal_uL30_ferredoxin-like"/>
</dbReference>
<evidence type="ECO:0000256" key="2">
    <source>
        <dbReference type="ARBA" id="ARBA00011838"/>
    </source>
</evidence>